<protein>
    <submittedName>
        <fullName evidence="3">Formylglycine-generating enzyme family protein</fullName>
    </submittedName>
</protein>
<keyword evidence="4" id="KW-1185">Reference proteome</keyword>
<gene>
    <name evidence="3" type="ORF">O4213_26605</name>
</gene>
<evidence type="ECO:0000259" key="2">
    <source>
        <dbReference type="Pfam" id="PF03781"/>
    </source>
</evidence>
<dbReference type="PANTHER" id="PTHR23150:SF19">
    <property type="entry name" value="FORMYLGLYCINE-GENERATING ENZYME"/>
    <property type="match status" value="1"/>
</dbReference>
<dbReference type="InterPro" id="IPR051043">
    <property type="entry name" value="Sulfatase_Mod_Factor_Kinase"/>
</dbReference>
<dbReference type="InterPro" id="IPR005532">
    <property type="entry name" value="SUMF_dom"/>
</dbReference>
<dbReference type="EMBL" id="JAPWIE010000010">
    <property type="protein sequence ID" value="MCZ4553586.1"/>
    <property type="molecule type" value="Genomic_DNA"/>
</dbReference>
<dbReference type="InterPro" id="IPR042095">
    <property type="entry name" value="SUMF_sf"/>
</dbReference>
<accession>A0ABT4N5N8</accession>
<organism evidence="3 4">
    <name type="scientific">Gordonia rubripertincta</name>
    <name type="common">Rhodococcus corallinus</name>
    <dbReference type="NCBI Taxonomy" id="36822"/>
    <lineage>
        <taxon>Bacteria</taxon>
        <taxon>Bacillati</taxon>
        <taxon>Actinomycetota</taxon>
        <taxon>Actinomycetes</taxon>
        <taxon>Mycobacteriales</taxon>
        <taxon>Gordoniaceae</taxon>
        <taxon>Gordonia</taxon>
    </lineage>
</organism>
<dbReference type="Gene3D" id="3.90.1580.10">
    <property type="entry name" value="paralog of FGE (formylglycine-generating enzyme)"/>
    <property type="match status" value="1"/>
</dbReference>
<feature type="compositionally biased region" description="Low complexity" evidence="1">
    <location>
        <begin position="12"/>
        <end position="25"/>
    </location>
</feature>
<feature type="region of interest" description="Disordered" evidence="1">
    <location>
        <begin position="1"/>
        <end position="34"/>
    </location>
</feature>
<dbReference type="PANTHER" id="PTHR23150">
    <property type="entry name" value="SULFATASE MODIFYING FACTOR 1, 2"/>
    <property type="match status" value="1"/>
</dbReference>
<dbReference type="Pfam" id="PF03781">
    <property type="entry name" value="FGE-sulfatase"/>
    <property type="match status" value="1"/>
</dbReference>
<comment type="caution">
    <text evidence="3">The sequence shown here is derived from an EMBL/GenBank/DDBJ whole genome shotgun (WGS) entry which is preliminary data.</text>
</comment>
<dbReference type="SUPFAM" id="SSF56436">
    <property type="entry name" value="C-type lectin-like"/>
    <property type="match status" value="1"/>
</dbReference>
<evidence type="ECO:0000313" key="4">
    <source>
        <dbReference type="Proteomes" id="UP001067235"/>
    </source>
</evidence>
<dbReference type="InterPro" id="IPR016187">
    <property type="entry name" value="CTDL_fold"/>
</dbReference>
<dbReference type="RefSeq" id="WP_301574227.1">
    <property type="nucleotide sequence ID" value="NZ_JAPWIE010000010.1"/>
</dbReference>
<reference evidence="3" key="1">
    <citation type="submission" date="2022-12" db="EMBL/GenBank/DDBJ databases">
        <authorList>
            <person name="Krivoruchko A.V."/>
            <person name="Elkin A."/>
        </authorList>
    </citation>
    <scope>NUCLEOTIDE SEQUENCE</scope>
    <source>
        <strain evidence="3">IEGM 1388</strain>
    </source>
</reference>
<feature type="domain" description="Sulfatase-modifying factor enzyme-like" evidence="2">
    <location>
        <begin position="37"/>
        <end position="313"/>
    </location>
</feature>
<proteinExistence type="predicted"/>
<name>A0ABT4N5N8_GORRU</name>
<evidence type="ECO:0000256" key="1">
    <source>
        <dbReference type="SAM" id="MobiDB-lite"/>
    </source>
</evidence>
<evidence type="ECO:0000313" key="3">
    <source>
        <dbReference type="EMBL" id="MCZ4553586.1"/>
    </source>
</evidence>
<sequence>MTDGCCSPSRGPAENAPAENETAAAVHSRANPTASESLITVPAQTFRMGDDSQWAYPADGEGPVHEVSLSAFRLDRYAVTNARFAEFVTATGWRTDAEKYEWSFVFDGFLPADFPPTRGVEGTPWWRQVFGADWNHPEGPQSDIDDRPDHPVVHVSWNDARAFCAWSGTRLATEAEWEAGARGGLAGMPFPWGDELEPAGMHRMNVFQGVFPGENTAADGFVGTAPVDAYEPNGYGLHNMTGNVWEWCSDWRDPAYYAHSPAVSPTGPSTGSERVQRGGSYLCHASYCRRYRVSARIGSAPDSSSGNVGFRVAADV</sequence>
<dbReference type="Proteomes" id="UP001067235">
    <property type="component" value="Unassembled WGS sequence"/>
</dbReference>